<comment type="caution">
    <text evidence="8">The sequence shown here is derived from an EMBL/GenBank/DDBJ whole genome shotgun (WGS) entry which is preliminary data.</text>
</comment>
<keyword evidence="2" id="KW-1003">Cell membrane</keyword>
<sequence length="414" mass="44558">MVELAILCAAYAISLFYRGMLAVIAPELTAELLLDESRLGLLASAFFISFAIAQIPCGIALDKFGGRLTIAAFLLFAVLGTLLFSVADSYSLALLAQSLIGIGCAPVFTGTMLFIGRCFEPLRFAYITALVISIGSIGDLLGTTPLALLAQTIGWRGSMQLIALITGLVGLLCFFGLGSDKPSNSDETLTRMLMGMASILRIRSLWLLLPMFLASYAVLMAIRGVWSGPYLADIYHSDPAERGLVLMAMSVAMALGTFMLGWLDHRLNSTKLVVLASAMLAVIPFVALAFFPRTSVWFAMWAFVLIGLFGFNYPLLMSHSRTFLAPEYLGRGMAVLTAVSIAGVALIQAISGWLLEWGAAAQLSLPEQYRLLFTMLGLTLLLASLIYSFSRREGDKDQPSVRILASGKIAVASS</sequence>
<dbReference type="Proteomes" id="UP000267535">
    <property type="component" value="Unassembled WGS sequence"/>
</dbReference>
<accession>A0A3P1SWC5</accession>
<evidence type="ECO:0000259" key="7">
    <source>
        <dbReference type="PROSITE" id="PS50850"/>
    </source>
</evidence>
<dbReference type="OrthoDB" id="5291895at2"/>
<dbReference type="Pfam" id="PF07690">
    <property type="entry name" value="MFS_1"/>
    <property type="match status" value="2"/>
</dbReference>
<dbReference type="RefSeq" id="WP_124924554.1">
    <property type="nucleotide sequence ID" value="NZ_BMOH01000001.1"/>
</dbReference>
<dbReference type="GO" id="GO:0005886">
    <property type="term" value="C:plasma membrane"/>
    <property type="evidence" value="ECO:0007669"/>
    <property type="project" value="UniProtKB-SubCell"/>
</dbReference>
<dbReference type="SUPFAM" id="SSF103473">
    <property type="entry name" value="MFS general substrate transporter"/>
    <property type="match status" value="1"/>
</dbReference>
<evidence type="ECO:0000256" key="1">
    <source>
        <dbReference type="ARBA" id="ARBA00004651"/>
    </source>
</evidence>
<evidence type="ECO:0000256" key="2">
    <source>
        <dbReference type="ARBA" id="ARBA00022475"/>
    </source>
</evidence>
<evidence type="ECO:0000313" key="8">
    <source>
        <dbReference type="EMBL" id="RRD01481.1"/>
    </source>
</evidence>
<keyword evidence="9" id="KW-1185">Reference proteome</keyword>
<dbReference type="EMBL" id="RQXV01000001">
    <property type="protein sequence ID" value="RRD01481.1"/>
    <property type="molecule type" value="Genomic_DNA"/>
</dbReference>
<evidence type="ECO:0000256" key="6">
    <source>
        <dbReference type="SAM" id="Phobius"/>
    </source>
</evidence>
<feature type="transmembrane region" description="Helical" evidence="6">
    <location>
        <begin position="68"/>
        <end position="87"/>
    </location>
</feature>
<reference evidence="8 9" key="1">
    <citation type="submission" date="2018-11" db="EMBL/GenBank/DDBJ databases">
        <title>The draft genome sequence of Amphritea balenae JAMM 1525T.</title>
        <authorList>
            <person name="Fang Z."/>
            <person name="Zhang Y."/>
            <person name="Han X."/>
        </authorList>
    </citation>
    <scope>NUCLEOTIDE SEQUENCE [LARGE SCALE GENOMIC DNA]</scope>
    <source>
        <strain evidence="8 9">JAMM 1525</strain>
    </source>
</reference>
<dbReference type="InterPro" id="IPR036259">
    <property type="entry name" value="MFS_trans_sf"/>
</dbReference>
<feature type="domain" description="Major facilitator superfamily (MFS) profile" evidence="7">
    <location>
        <begin position="1"/>
        <end position="395"/>
    </location>
</feature>
<proteinExistence type="predicted"/>
<feature type="transmembrane region" description="Helical" evidence="6">
    <location>
        <begin position="297"/>
        <end position="316"/>
    </location>
</feature>
<organism evidence="8 9">
    <name type="scientific">Amphritea balenae</name>
    <dbReference type="NCBI Taxonomy" id="452629"/>
    <lineage>
        <taxon>Bacteria</taxon>
        <taxon>Pseudomonadati</taxon>
        <taxon>Pseudomonadota</taxon>
        <taxon>Gammaproteobacteria</taxon>
        <taxon>Oceanospirillales</taxon>
        <taxon>Oceanospirillaceae</taxon>
        <taxon>Amphritea</taxon>
    </lineage>
</organism>
<dbReference type="AlphaFoldDB" id="A0A3P1SWC5"/>
<dbReference type="PANTHER" id="PTHR43124">
    <property type="entry name" value="PURINE EFFLUX PUMP PBUE"/>
    <property type="match status" value="1"/>
</dbReference>
<feature type="transmembrane region" description="Helical" evidence="6">
    <location>
        <begin position="242"/>
        <end position="263"/>
    </location>
</feature>
<name>A0A3P1SWC5_9GAMM</name>
<feature type="transmembrane region" description="Helical" evidence="6">
    <location>
        <begin position="328"/>
        <end position="351"/>
    </location>
</feature>
<keyword evidence="5 6" id="KW-0472">Membrane</keyword>
<dbReference type="InterPro" id="IPR011701">
    <property type="entry name" value="MFS"/>
</dbReference>
<dbReference type="InterPro" id="IPR050189">
    <property type="entry name" value="MFS_Efflux_Transporters"/>
</dbReference>
<feature type="transmembrane region" description="Helical" evidence="6">
    <location>
        <begin position="371"/>
        <end position="389"/>
    </location>
</feature>
<dbReference type="Gene3D" id="1.20.1250.20">
    <property type="entry name" value="MFS general substrate transporter like domains"/>
    <property type="match status" value="2"/>
</dbReference>
<feature type="transmembrane region" description="Helical" evidence="6">
    <location>
        <begin position="272"/>
        <end position="291"/>
    </location>
</feature>
<comment type="subcellular location">
    <subcellularLocation>
        <location evidence="1">Cell membrane</location>
        <topology evidence="1">Multi-pass membrane protein</topology>
    </subcellularLocation>
</comment>
<feature type="transmembrane region" description="Helical" evidence="6">
    <location>
        <begin position="200"/>
        <end position="222"/>
    </location>
</feature>
<feature type="transmembrane region" description="Helical" evidence="6">
    <location>
        <begin position="161"/>
        <end position="179"/>
    </location>
</feature>
<dbReference type="PANTHER" id="PTHR43124:SF3">
    <property type="entry name" value="CHLORAMPHENICOL EFFLUX PUMP RV0191"/>
    <property type="match status" value="1"/>
</dbReference>
<keyword evidence="3 6" id="KW-0812">Transmembrane</keyword>
<feature type="transmembrane region" description="Helical" evidence="6">
    <location>
        <begin position="39"/>
        <end position="61"/>
    </location>
</feature>
<evidence type="ECO:0000256" key="4">
    <source>
        <dbReference type="ARBA" id="ARBA00022989"/>
    </source>
</evidence>
<dbReference type="PROSITE" id="PS50850">
    <property type="entry name" value="MFS"/>
    <property type="match status" value="1"/>
</dbReference>
<protein>
    <submittedName>
        <fullName evidence="8">MFS transporter</fullName>
    </submittedName>
</protein>
<dbReference type="InterPro" id="IPR020846">
    <property type="entry name" value="MFS_dom"/>
</dbReference>
<gene>
    <name evidence="8" type="ORF">EHS89_02660</name>
</gene>
<evidence type="ECO:0000256" key="3">
    <source>
        <dbReference type="ARBA" id="ARBA00022692"/>
    </source>
</evidence>
<feature type="transmembrane region" description="Helical" evidence="6">
    <location>
        <begin position="122"/>
        <end position="141"/>
    </location>
</feature>
<feature type="transmembrane region" description="Helical" evidence="6">
    <location>
        <begin position="93"/>
        <end position="115"/>
    </location>
</feature>
<evidence type="ECO:0000256" key="5">
    <source>
        <dbReference type="ARBA" id="ARBA00023136"/>
    </source>
</evidence>
<evidence type="ECO:0000313" key="9">
    <source>
        <dbReference type="Proteomes" id="UP000267535"/>
    </source>
</evidence>
<keyword evidence="4 6" id="KW-1133">Transmembrane helix</keyword>
<dbReference type="GO" id="GO:0022857">
    <property type="term" value="F:transmembrane transporter activity"/>
    <property type="evidence" value="ECO:0007669"/>
    <property type="project" value="InterPro"/>
</dbReference>